<gene>
    <name evidence="1" type="ORF">LCGC14_2026690</name>
</gene>
<dbReference type="EMBL" id="LAZR01023517">
    <property type="protein sequence ID" value="KKL78250.1"/>
    <property type="molecule type" value="Genomic_DNA"/>
</dbReference>
<proteinExistence type="predicted"/>
<protein>
    <submittedName>
        <fullName evidence="1">Uncharacterized protein</fullName>
    </submittedName>
</protein>
<evidence type="ECO:0000313" key="1">
    <source>
        <dbReference type="EMBL" id="KKL78250.1"/>
    </source>
</evidence>
<dbReference type="AlphaFoldDB" id="A0A0F9H9E2"/>
<comment type="caution">
    <text evidence="1">The sequence shown here is derived from an EMBL/GenBank/DDBJ whole genome shotgun (WGS) entry which is preliminary data.</text>
</comment>
<reference evidence="1" key="1">
    <citation type="journal article" date="2015" name="Nature">
        <title>Complex archaea that bridge the gap between prokaryotes and eukaryotes.</title>
        <authorList>
            <person name="Spang A."/>
            <person name="Saw J.H."/>
            <person name="Jorgensen S.L."/>
            <person name="Zaremba-Niedzwiedzka K."/>
            <person name="Martijn J."/>
            <person name="Lind A.E."/>
            <person name="van Eijk R."/>
            <person name="Schleper C."/>
            <person name="Guy L."/>
            <person name="Ettema T.J."/>
        </authorList>
    </citation>
    <scope>NUCLEOTIDE SEQUENCE</scope>
</reference>
<feature type="non-terminal residue" evidence="1">
    <location>
        <position position="29"/>
    </location>
</feature>
<name>A0A0F9H9E2_9ZZZZ</name>
<accession>A0A0F9H9E2</accession>
<sequence length="29" mass="3650">MVNPTDFTQYELDRDIPDKIWNNYLRQYT</sequence>
<organism evidence="1">
    <name type="scientific">marine sediment metagenome</name>
    <dbReference type="NCBI Taxonomy" id="412755"/>
    <lineage>
        <taxon>unclassified sequences</taxon>
        <taxon>metagenomes</taxon>
        <taxon>ecological metagenomes</taxon>
    </lineage>
</organism>